<accession>A0ACB7ZXW2</accession>
<proteinExistence type="predicted"/>
<comment type="caution">
    <text evidence="1">The sequence shown here is derived from an EMBL/GenBank/DDBJ whole genome shotgun (WGS) entry which is preliminary data.</text>
</comment>
<sequence>MMNSASLDDVSLVVAPSQDTKELCDDRSWQDQHENSNTSQEESDSEKKGEHIADFPEGGLRAWSVVFGAACLSFATFGWLNSYGVFQAYYEEYTFKDKSTSSIAWIGSIQYALIFIPAIFTGRVLDLGYYNGPLAVNSVLFLASLFLVAECKTYWQAVLCQGVANGIFAGMLFSSTPAVVSHWFNKRRALAYGVFAVGSSLGGTIIPIALQQLQTVVSFPWAVRIVAIILSMPVLLGNLLVRPRLPPSNAKGGIFNFSVFRNPAYLFCIIGYDLVYLGVFVPLTYLDVSGQAAGLSPNFTPYLISIANLASLIGRVSSGVLADRFGALNTMIPFTLLAAIMSYIWPLAVGSLTQIVIVAIIYGCAFGAFVSLVPAPPAKMGGMDDAGRRIGMAISWSAAGAISGPPIAGAIQVASGGFRDVGIYAGSVIVLGCISLLISR</sequence>
<reference evidence="1" key="1">
    <citation type="journal article" date="2021" name="New Phytol.">
        <title>Evolutionary innovations through gain and loss of genes in the ectomycorrhizal Boletales.</title>
        <authorList>
            <person name="Wu G."/>
            <person name="Miyauchi S."/>
            <person name="Morin E."/>
            <person name="Kuo A."/>
            <person name="Drula E."/>
            <person name="Varga T."/>
            <person name="Kohler A."/>
            <person name="Feng B."/>
            <person name="Cao Y."/>
            <person name="Lipzen A."/>
            <person name="Daum C."/>
            <person name="Hundley H."/>
            <person name="Pangilinan J."/>
            <person name="Johnson J."/>
            <person name="Barry K."/>
            <person name="LaButti K."/>
            <person name="Ng V."/>
            <person name="Ahrendt S."/>
            <person name="Min B."/>
            <person name="Choi I.G."/>
            <person name="Park H."/>
            <person name="Plett J.M."/>
            <person name="Magnuson J."/>
            <person name="Spatafora J.W."/>
            <person name="Nagy L.G."/>
            <person name="Henrissat B."/>
            <person name="Grigoriev I.V."/>
            <person name="Yang Z.L."/>
            <person name="Xu J."/>
            <person name="Martin F.M."/>
        </authorList>
    </citation>
    <scope>NUCLEOTIDE SEQUENCE</scope>
    <source>
        <strain evidence="1">ATCC 28755</strain>
    </source>
</reference>
<feature type="non-terminal residue" evidence="1">
    <location>
        <position position="440"/>
    </location>
</feature>
<name>A0ACB7ZXW2_9AGAM</name>
<gene>
    <name evidence="1" type="ORF">BJ138DRAFT_681957</name>
</gene>
<dbReference type="Proteomes" id="UP000790377">
    <property type="component" value="Unassembled WGS sequence"/>
</dbReference>
<keyword evidence="2" id="KW-1185">Reference proteome</keyword>
<dbReference type="EMBL" id="MU268087">
    <property type="protein sequence ID" value="KAH7905994.1"/>
    <property type="molecule type" value="Genomic_DNA"/>
</dbReference>
<organism evidence="1 2">
    <name type="scientific">Hygrophoropsis aurantiaca</name>
    <dbReference type="NCBI Taxonomy" id="72124"/>
    <lineage>
        <taxon>Eukaryota</taxon>
        <taxon>Fungi</taxon>
        <taxon>Dikarya</taxon>
        <taxon>Basidiomycota</taxon>
        <taxon>Agaricomycotina</taxon>
        <taxon>Agaricomycetes</taxon>
        <taxon>Agaricomycetidae</taxon>
        <taxon>Boletales</taxon>
        <taxon>Coniophorineae</taxon>
        <taxon>Hygrophoropsidaceae</taxon>
        <taxon>Hygrophoropsis</taxon>
    </lineage>
</organism>
<protein>
    <submittedName>
        <fullName evidence="1">MFS general substrate transporter</fullName>
    </submittedName>
</protein>
<evidence type="ECO:0000313" key="2">
    <source>
        <dbReference type="Proteomes" id="UP000790377"/>
    </source>
</evidence>
<evidence type="ECO:0000313" key="1">
    <source>
        <dbReference type="EMBL" id="KAH7905994.1"/>
    </source>
</evidence>